<keyword evidence="1" id="KW-0472">Membrane</keyword>
<feature type="transmembrane region" description="Helical" evidence="1">
    <location>
        <begin position="59"/>
        <end position="87"/>
    </location>
</feature>
<organism evidence="2 3">
    <name type="scientific">Cognatilysobacter xinjiangensis</name>
    <dbReference type="NCBI Taxonomy" id="546892"/>
    <lineage>
        <taxon>Bacteria</taxon>
        <taxon>Pseudomonadati</taxon>
        <taxon>Pseudomonadota</taxon>
        <taxon>Gammaproteobacteria</taxon>
        <taxon>Lysobacterales</taxon>
        <taxon>Lysobacteraceae</taxon>
        <taxon>Cognatilysobacter</taxon>
    </lineage>
</organism>
<dbReference type="EMBL" id="BMXY01000005">
    <property type="protein sequence ID" value="GGZ72263.1"/>
    <property type="molecule type" value="Genomic_DNA"/>
</dbReference>
<feature type="transmembrane region" description="Helical" evidence="1">
    <location>
        <begin position="28"/>
        <end position="47"/>
    </location>
</feature>
<proteinExistence type="predicted"/>
<evidence type="ECO:0000313" key="3">
    <source>
        <dbReference type="Proteomes" id="UP000643403"/>
    </source>
</evidence>
<evidence type="ECO:0000256" key="1">
    <source>
        <dbReference type="SAM" id="Phobius"/>
    </source>
</evidence>
<keyword evidence="3" id="KW-1185">Reference proteome</keyword>
<name>A0ABQ3C7Y1_9GAMM</name>
<gene>
    <name evidence="2" type="ORF">GCM10008101_28290</name>
</gene>
<comment type="caution">
    <text evidence="2">The sequence shown here is derived from an EMBL/GenBank/DDBJ whole genome shotgun (WGS) entry which is preliminary data.</text>
</comment>
<protein>
    <submittedName>
        <fullName evidence="2">Uncharacterized protein</fullName>
    </submittedName>
</protein>
<dbReference type="Proteomes" id="UP000643403">
    <property type="component" value="Unassembled WGS sequence"/>
</dbReference>
<sequence>MRVLLACLISFVLPALLAFLGAQGLGRAGLWALALMPLPALCTWAFLGRRKPSGVGRSIAVLVGIIFAVLLCFVFGSVVITMAALLWQPEVNVVLPQPGAVLGAMVIALATDDRSLKVFASVESAAAYCEGIDVEDGVWRFWNGEGCELEAAFSHPSERGRFFVRNGSYRLKPAAAGALPSLEEELGRGVHLEPNASFPSVESLLAHLAQSKRVAQHGAVLAFMERSL</sequence>
<feature type="transmembrane region" description="Helical" evidence="1">
    <location>
        <begin position="93"/>
        <end position="111"/>
    </location>
</feature>
<reference evidence="3" key="1">
    <citation type="journal article" date="2019" name="Int. J. Syst. Evol. Microbiol.">
        <title>The Global Catalogue of Microorganisms (GCM) 10K type strain sequencing project: providing services to taxonomists for standard genome sequencing and annotation.</title>
        <authorList>
            <consortium name="The Broad Institute Genomics Platform"/>
            <consortium name="The Broad Institute Genome Sequencing Center for Infectious Disease"/>
            <person name="Wu L."/>
            <person name="Ma J."/>
        </authorList>
    </citation>
    <scope>NUCLEOTIDE SEQUENCE [LARGE SCALE GENOMIC DNA]</scope>
    <source>
        <strain evidence="3">KCTC 22558</strain>
    </source>
</reference>
<keyword evidence="1" id="KW-0812">Transmembrane</keyword>
<accession>A0ABQ3C7Y1</accession>
<evidence type="ECO:0000313" key="2">
    <source>
        <dbReference type="EMBL" id="GGZ72263.1"/>
    </source>
</evidence>
<keyword evidence="1" id="KW-1133">Transmembrane helix</keyword>